<name>A0ABM9WXL3_VIBAE</name>
<evidence type="ECO:0000259" key="1">
    <source>
        <dbReference type="Pfam" id="PF03432"/>
    </source>
</evidence>
<dbReference type="RefSeq" id="WP_006741474.1">
    <property type="nucleotide sequence ID" value="NC_013456.1"/>
</dbReference>
<dbReference type="Proteomes" id="UP000242664">
    <property type="component" value="Unassembled WGS sequence"/>
</dbReference>
<evidence type="ECO:0000313" key="2">
    <source>
        <dbReference type="EMBL" id="EDN58083.1"/>
    </source>
</evidence>
<accession>A0ABM9WXL3</accession>
<keyword evidence="3" id="KW-1185">Reference proteome</keyword>
<dbReference type="Pfam" id="PF03432">
    <property type="entry name" value="Relaxase"/>
    <property type="match status" value="1"/>
</dbReference>
<dbReference type="GeneID" id="45027464"/>
<sequence>MIFEELQCKNDKQTVHDATQLVRYSAKKSDDVTLLIEYSSSHSKGDELGGTSQFICANEIASVPLNARNQDARDIDWSRAIAELQSAHLANPNTKQPFRHFVVSLAEGEQLPLTQWRNTIKKLMNHLGYEHARYIAFKHSDTDNEHVHIIVSTTNLLTGKVISNWQSHLKAQEIMREQEVTLGLQTVQSSGKLHSSYDSDVQGEKEKTVIRMMRRKVDAAIRTLPSACSLAQFEMVLLKQGIEIELISDDTNTRFKGIAYRFHQYRFTGSSLRSGNKYTLGKLIKNGVVYADALLIENYNRHQAKIAQAKAHFNEIRSMAIKHADKLKVDIEAYEHQQYRSLLFSFARSQEAAMEAEVEYWFEYAKRIRSTRDKAIVRAIYECERGIYSAAGTMSTLFYHLLITILEQAFNQDTNLTVTPIIQKMADSHEKQNELNLQSTLTV</sequence>
<protein>
    <submittedName>
        <fullName evidence="2">Relaxase/Mobilization nuclease domain protein</fullName>
    </submittedName>
</protein>
<proteinExistence type="predicted"/>
<organism evidence="2 3">
    <name type="scientific">Vibrio antiquarius (strain Ex25)</name>
    <dbReference type="NCBI Taxonomy" id="150340"/>
    <lineage>
        <taxon>Bacteria</taxon>
        <taxon>Pseudomonadati</taxon>
        <taxon>Pseudomonadota</taxon>
        <taxon>Gammaproteobacteria</taxon>
        <taxon>Vibrionales</taxon>
        <taxon>Vibrionaceae</taxon>
        <taxon>Vibrio</taxon>
        <taxon>Vibrio diabolicus subgroup</taxon>
    </lineage>
</organism>
<evidence type="ECO:0000313" key="3">
    <source>
        <dbReference type="Proteomes" id="UP000242664"/>
    </source>
</evidence>
<feature type="domain" description="MobA/VirD2-like nuclease" evidence="1">
    <location>
        <begin position="75"/>
        <end position="184"/>
    </location>
</feature>
<dbReference type="InterPro" id="IPR005094">
    <property type="entry name" value="Endonuclease_MobA/VirD2"/>
</dbReference>
<gene>
    <name evidence="2" type="ORF">VEx25_B0143</name>
</gene>
<reference evidence="3" key="1">
    <citation type="submission" date="2006-10" db="EMBL/GenBank/DDBJ databases">
        <authorList>
            <person name="Heidelberg J."/>
            <person name="Sebastian Y."/>
        </authorList>
    </citation>
    <scope>NUCLEOTIDE SEQUENCE [LARGE SCALE GENOMIC DNA]</scope>
    <source>
        <strain evidence="3">EX25</strain>
    </source>
</reference>
<dbReference type="EMBL" id="DS267811">
    <property type="protein sequence ID" value="EDN58083.1"/>
    <property type="molecule type" value="Genomic_DNA"/>
</dbReference>